<dbReference type="SUPFAM" id="SSF51126">
    <property type="entry name" value="Pectin lyase-like"/>
    <property type="match status" value="1"/>
</dbReference>
<evidence type="ECO:0000256" key="10">
    <source>
        <dbReference type="ARBA" id="ARBA00057335"/>
    </source>
</evidence>
<dbReference type="GeneID" id="101512029"/>
<dbReference type="FunFam" id="2.160.20.10:FF:000013">
    <property type="entry name" value="Pectinesterase"/>
    <property type="match status" value="1"/>
</dbReference>
<comment type="function">
    <text evidence="10">Acts in the modification of cell walls via demethylesterification of cell wall pectin.</text>
</comment>
<evidence type="ECO:0000256" key="1">
    <source>
        <dbReference type="ARBA" id="ARBA00004191"/>
    </source>
</evidence>
<comment type="subcellular location">
    <subcellularLocation>
        <location evidence="1">Secreted</location>
        <location evidence="1">Cell wall</location>
    </subcellularLocation>
</comment>
<dbReference type="RefSeq" id="XP_004509505.1">
    <property type="nucleotide sequence ID" value="XM_004509448.2"/>
</dbReference>
<dbReference type="OrthoDB" id="2019149at2759"/>
<keyword evidence="8" id="KW-0325">Glycoprotein</keyword>
<feature type="domain" description="Pectinesterase catalytic" evidence="12">
    <location>
        <begin position="32"/>
        <end position="318"/>
    </location>
</feature>
<dbReference type="InterPro" id="IPR011050">
    <property type="entry name" value="Pectin_lyase_fold/virulence"/>
</dbReference>
<keyword evidence="13" id="KW-1185">Reference proteome</keyword>
<dbReference type="AlphaFoldDB" id="A0A1S2YT66"/>
<feature type="chain" id="PRO_5011117579" description="pectinesterase" evidence="11">
    <location>
        <begin position="24"/>
        <end position="332"/>
    </location>
</feature>
<dbReference type="PANTHER" id="PTHR31321">
    <property type="entry name" value="ACYL-COA THIOESTER HYDROLASE YBHC-RELATED"/>
    <property type="match status" value="1"/>
</dbReference>
<dbReference type="GO" id="GO:0042545">
    <property type="term" value="P:cell wall modification"/>
    <property type="evidence" value="ECO:0007669"/>
    <property type="project" value="InterPro"/>
</dbReference>
<evidence type="ECO:0000256" key="4">
    <source>
        <dbReference type="ARBA" id="ARBA00013229"/>
    </source>
</evidence>
<dbReference type="Pfam" id="PF01095">
    <property type="entry name" value="Pectinesterase"/>
    <property type="match status" value="1"/>
</dbReference>
<keyword evidence="5" id="KW-0964">Secreted</keyword>
<dbReference type="Proteomes" id="UP000087171">
    <property type="component" value="Chromosome Ca7"/>
</dbReference>
<evidence type="ECO:0000256" key="2">
    <source>
        <dbReference type="ARBA" id="ARBA00005184"/>
    </source>
</evidence>
<evidence type="ECO:0000256" key="5">
    <source>
        <dbReference type="ARBA" id="ARBA00022512"/>
    </source>
</evidence>
<evidence type="ECO:0000256" key="7">
    <source>
        <dbReference type="ARBA" id="ARBA00023085"/>
    </source>
</evidence>
<sequence>MCHPHIFSLFLILLVLAFEACESQDCSNPPLDITVSQSQQAKFKTIQSAIDSVSEQNSRWIHIHISPGVYKEQIQIPMNKPCIYLEGSGSDSTSIEWDSHLNATFDVQANYTVAKSIAFLNTLNTPIILEKETPITQAVAALISGDKCAFYDCAFYGVQDTLYDHRGRHYYHNCYIQGGTDFVFGYGQSIFEASILNFSMGKNGPKHDGCFTAQRRTTANDTSGFVFKNCTFTGTRGNAILGRSLDAYARVIIANSYLSNVVTPVGWNSRTFVGHEETITFVEVGNRGPGANQSKRVKWMKHLSGAELDQFLNISFIDNEGWLPKLPTNIAI</sequence>
<keyword evidence="7" id="KW-0063">Aspartyl esterase</keyword>
<dbReference type="InterPro" id="IPR012334">
    <property type="entry name" value="Pectin_lyas_fold"/>
</dbReference>
<dbReference type="PANTHER" id="PTHR31321:SF134">
    <property type="entry name" value="PECTINESTERASE"/>
    <property type="match status" value="1"/>
</dbReference>
<dbReference type="STRING" id="3827.A0A1S2YT66"/>
<accession>A0A1S2YT66</accession>
<evidence type="ECO:0000256" key="3">
    <source>
        <dbReference type="ARBA" id="ARBA00008891"/>
    </source>
</evidence>
<dbReference type="Gene3D" id="2.160.20.10">
    <property type="entry name" value="Single-stranded right-handed beta-helix, Pectin lyase-like"/>
    <property type="match status" value="1"/>
</dbReference>
<dbReference type="UniPathway" id="UPA00545">
    <property type="reaction ID" value="UER00823"/>
</dbReference>
<dbReference type="EC" id="3.1.1.11" evidence="4"/>
<evidence type="ECO:0000256" key="6">
    <source>
        <dbReference type="ARBA" id="ARBA00022801"/>
    </source>
</evidence>
<reference evidence="14" key="2">
    <citation type="submission" date="2025-08" db="UniProtKB">
        <authorList>
            <consortium name="RefSeq"/>
        </authorList>
    </citation>
    <scope>IDENTIFICATION</scope>
    <source>
        <tissue evidence="14">Etiolated seedlings</tissue>
    </source>
</reference>
<keyword evidence="6" id="KW-0378">Hydrolase</keyword>
<name>A0A1S2YT66_CICAR</name>
<dbReference type="KEGG" id="cam:101512029"/>
<keyword evidence="11" id="KW-0732">Signal</keyword>
<comment type="pathway">
    <text evidence="2">Glycan metabolism; pectin degradation; 2-dehydro-3-deoxy-D-gluconate from pectin: step 1/5.</text>
</comment>
<protein>
    <recommendedName>
        <fullName evidence="4">pectinesterase</fullName>
        <ecNumber evidence="4">3.1.1.11</ecNumber>
    </recommendedName>
</protein>
<evidence type="ECO:0000259" key="12">
    <source>
        <dbReference type="Pfam" id="PF01095"/>
    </source>
</evidence>
<evidence type="ECO:0000256" key="11">
    <source>
        <dbReference type="SAM" id="SignalP"/>
    </source>
</evidence>
<evidence type="ECO:0000313" key="14">
    <source>
        <dbReference type="RefSeq" id="XP_004509505.1"/>
    </source>
</evidence>
<proteinExistence type="inferred from homology"/>
<dbReference type="PaxDb" id="3827-XP_004509505.1"/>
<comment type="similarity">
    <text evidence="3">Belongs to the pectinesterase family.</text>
</comment>
<evidence type="ECO:0000256" key="9">
    <source>
        <dbReference type="ARBA" id="ARBA00047928"/>
    </source>
</evidence>
<reference evidence="13" key="1">
    <citation type="journal article" date="2013" name="Nat. Biotechnol.">
        <title>Draft genome sequence of chickpea (Cicer arietinum) provides a resource for trait improvement.</title>
        <authorList>
            <person name="Varshney R.K."/>
            <person name="Song C."/>
            <person name="Saxena R.K."/>
            <person name="Azam S."/>
            <person name="Yu S."/>
            <person name="Sharpe A.G."/>
            <person name="Cannon S."/>
            <person name="Baek J."/>
            <person name="Rosen B.D."/>
            <person name="Tar'an B."/>
            <person name="Millan T."/>
            <person name="Zhang X."/>
            <person name="Ramsay L.D."/>
            <person name="Iwata A."/>
            <person name="Wang Y."/>
            <person name="Nelson W."/>
            <person name="Farmer A.D."/>
            <person name="Gaur P.M."/>
            <person name="Soderlund C."/>
            <person name="Penmetsa R.V."/>
            <person name="Xu C."/>
            <person name="Bharti A.K."/>
            <person name="He W."/>
            <person name="Winter P."/>
            <person name="Zhao S."/>
            <person name="Hane J.K."/>
            <person name="Carrasquilla-Garcia N."/>
            <person name="Condie J.A."/>
            <person name="Upadhyaya H.D."/>
            <person name="Luo M.C."/>
            <person name="Thudi M."/>
            <person name="Gowda C.L."/>
            <person name="Singh N.P."/>
            <person name="Lichtenzveig J."/>
            <person name="Gali K.K."/>
            <person name="Rubio J."/>
            <person name="Nadarajan N."/>
            <person name="Dolezel J."/>
            <person name="Bansal K.C."/>
            <person name="Xu X."/>
            <person name="Edwards D."/>
            <person name="Zhang G."/>
            <person name="Kahl G."/>
            <person name="Gil J."/>
            <person name="Singh K.B."/>
            <person name="Datta S.K."/>
            <person name="Jackson S.A."/>
            <person name="Wang J."/>
            <person name="Cook D.R."/>
        </authorList>
    </citation>
    <scope>NUCLEOTIDE SEQUENCE [LARGE SCALE GENOMIC DNA]</scope>
    <source>
        <strain evidence="13">cv. CDC Frontier</strain>
    </source>
</reference>
<dbReference type="eggNOG" id="ENOG502QVK0">
    <property type="taxonomic scope" value="Eukaryota"/>
</dbReference>
<dbReference type="InterPro" id="IPR000070">
    <property type="entry name" value="Pectinesterase_cat"/>
</dbReference>
<comment type="catalytic activity">
    <reaction evidence="9">
        <text>[(1-&gt;4)-alpha-D-galacturonosyl methyl ester](n) + n H2O = [(1-&gt;4)-alpha-D-galacturonosyl](n) + n methanol + n H(+)</text>
        <dbReference type="Rhea" id="RHEA:22380"/>
        <dbReference type="Rhea" id="RHEA-COMP:14570"/>
        <dbReference type="Rhea" id="RHEA-COMP:14573"/>
        <dbReference type="ChEBI" id="CHEBI:15377"/>
        <dbReference type="ChEBI" id="CHEBI:15378"/>
        <dbReference type="ChEBI" id="CHEBI:17790"/>
        <dbReference type="ChEBI" id="CHEBI:140522"/>
        <dbReference type="ChEBI" id="CHEBI:140523"/>
        <dbReference type="EC" id="3.1.1.11"/>
    </reaction>
</comment>
<keyword evidence="5" id="KW-0134">Cell wall</keyword>
<gene>
    <name evidence="14" type="primary">LOC101512029</name>
</gene>
<dbReference type="GO" id="GO:0030599">
    <property type="term" value="F:pectinesterase activity"/>
    <property type="evidence" value="ECO:0007669"/>
    <property type="project" value="UniProtKB-EC"/>
</dbReference>
<evidence type="ECO:0000313" key="13">
    <source>
        <dbReference type="Proteomes" id="UP000087171"/>
    </source>
</evidence>
<dbReference type="GO" id="GO:0045490">
    <property type="term" value="P:pectin catabolic process"/>
    <property type="evidence" value="ECO:0007669"/>
    <property type="project" value="UniProtKB-UniPathway"/>
</dbReference>
<feature type="signal peptide" evidence="11">
    <location>
        <begin position="1"/>
        <end position="23"/>
    </location>
</feature>
<organism evidence="13 14">
    <name type="scientific">Cicer arietinum</name>
    <name type="common">Chickpea</name>
    <name type="synonym">Garbanzo</name>
    <dbReference type="NCBI Taxonomy" id="3827"/>
    <lineage>
        <taxon>Eukaryota</taxon>
        <taxon>Viridiplantae</taxon>
        <taxon>Streptophyta</taxon>
        <taxon>Embryophyta</taxon>
        <taxon>Tracheophyta</taxon>
        <taxon>Spermatophyta</taxon>
        <taxon>Magnoliopsida</taxon>
        <taxon>eudicotyledons</taxon>
        <taxon>Gunneridae</taxon>
        <taxon>Pentapetalae</taxon>
        <taxon>rosids</taxon>
        <taxon>fabids</taxon>
        <taxon>Fabales</taxon>
        <taxon>Fabaceae</taxon>
        <taxon>Papilionoideae</taxon>
        <taxon>50 kb inversion clade</taxon>
        <taxon>NPAAA clade</taxon>
        <taxon>Hologalegina</taxon>
        <taxon>IRL clade</taxon>
        <taxon>Cicereae</taxon>
        <taxon>Cicer</taxon>
    </lineage>
</organism>
<evidence type="ECO:0000256" key="8">
    <source>
        <dbReference type="ARBA" id="ARBA00023180"/>
    </source>
</evidence>